<keyword evidence="1" id="KW-0732">Signal</keyword>
<reference evidence="2 3" key="1">
    <citation type="submission" date="2019-06" db="EMBL/GenBank/DDBJ databases">
        <title>Whole genome shotgun sequence of Corynebacterium variabile NBRC 15286.</title>
        <authorList>
            <person name="Hosoyama A."/>
            <person name="Uohara A."/>
            <person name="Ohji S."/>
            <person name="Ichikawa N."/>
        </authorList>
    </citation>
    <scope>NUCLEOTIDE SEQUENCE [LARGE SCALE GENOMIC DNA]</scope>
    <source>
        <strain evidence="2 3">NBRC 15286</strain>
    </source>
</reference>
<evidence type="ECO:0008006" key="4">
    <source>
        <dbReference type="Google" id="ProtNLM"/>
    </source>
</evidence>
<evidence type="ECO:0000313" key="2">
    <source>
        <dbReference type="EMBL" id="GEC85975.1"/>
    </source>
</evidence>
<comment type="caution">
    <text evidence="2">The sequence shown here is derived from an EMBL/GenBank/DDBJ whole genome shotgun (WGS) entry which is preliminary data.</text>
</comment>
<protein>
    <recommendedName>
        <fullName evidence="4">Secreted protein</fullName>
    </recommendedName>
</protein>
<dbReference type="AlphaFoldDB" id="A0A4Y4BZ11"/>
<feature type="chain" id="PRO_5038808839" description="Secreted protein" evidence="1">
    <location>
        <begin position="23"/>
        <end position="102"/>
    </location>
</feature>
<evidence type="ECO:0000313" key="3">
    <source>
        <dbReference type="Proteomes" id="UP000319986"/>
    </source>
</evidence>
<feature type="signal peptide" evidence="1">
    <location>
        <begin position="1"/>
        <end position="22"/>
    </location>
</feature>
<gene>
    <name evidence="2" type="ORF">CVA01_12890</name>
</gene>
<sequence>MKRKTFASAALALGVTLSVAGASEAAADTSAPSIASSTELSAAITGSIDQQGLNKANKRGGPYGNWFSCRFNQMKVDALGIKITKSCYKSNGKYYFNFRDSA</sequence>
<dbReference type="RefSeq" id="WP_141329491.1">
    <property type="nucleotide sequence ID" value="NZ_BJNT01000009.1"/>
</dbReference>
<name>A0A4Y4BZ11_9CORY</name>
<dbReference type="GeneID" id="82887432"/>
<dbReference type="EMBL" id="BJNT01000009">
    <property type="protein sequence ID" value="GEC85975.1"/>
    <property type="molecule type" value="Genomic_DNA"/>
</dbReference>
<accession>A0A4Y4BZ11</accession>
<organism evidence="2 3">
    <name type="scientific">Corynebacterium variabile</name>
    <dbReference type="NCBI Taxonomy" id="1727"/>
    <lineage>
        <taxon>Bacteria</taxon>
        <taxon>Bacillati</taxon>
        <taxon>Actinomycetota</taxon>
        <taxon>Actinomycetes</taxon>
        <taxon>Mycobacteriales</taxon>
        <taxon>Corynebacteriaceae</taxon>
        <taxon>Corynebacterium</taxon>
    </lineage>
</organism>
<evidence type="ECO:0000256" key="1">
    <source>
        <dbReference type="SAM" id="SignalP"/>
    </source>
</evidence>
<proteinExistence type="predicted"/>
<dbReference type="Proteomes" id="UP000319986">
    <property type="component" value="Unassembled WGS sequence"/>
</dbReference>